<organism evidence="8">
    <name type="scientific">Limosilactobacillus reuteri subsp. suis (strain ATCC 53608 / LMG 31752 / 1063)</name>
    <name type="common">Lactobacillus reuteri</name>
    <dbReference type="NCBI Taxonomy" id="927703"/>
    <lineage>
        <taxon>Bacteria</taxon>
        <taxon>Bacillati</taxon>
        <taxon>Bacillota</taxon>
        <taxon>Bacilli</taxon>
        <taxon>Lactobacillales</taxon>
        <taxon>Lactobacillaceae</taxon>
        <taxon>Limosilactobacillus</taxon>
    </lineage>
</organism>
<evidence type="ECO:0000256" key="4">
    <source>
        <dbReference type="ARBA" id="ARBA00022989"/>
    </source>
</evidence>
<dbReference type="Gene3D" id="1.20.1720.10">
    <property type="entry name" value="Multidrug resistance protein D"/>
    <property type="match status" value="1"/>
</dbReference>
<dbReference type="AlphaFoldDB" id="A0A0S4NPS8"/>
<feature type="transmembrane region" description="Helical" evidence="6">
    <location>
        <begin position="297"/>
        <end position="318"/>
    </location>
</feature>
<feature type="transmembrane region" description="Helical" evidence="6">
    <location>
        <begin position="325"/>
        <end position="348"/>
    </location>
</feature>
<feature type="transmembrane region" description="Helical" evidence="6">
    <location>
        <begin position="133"/>
        <end position="154"/>
    </location>
</feature>
<comment type="subcellular location">
    <subcellularLocation>
        <location evidence="1">Cell membrane</location>
        <topology evidence="1">Multi-pass membrane protein</topology>
    </subcellularLocation>
</comment>
<sequence length="466" mass="51145">MAEKNYSRIYLAIGSLALLTFIGILNETSMNVTYPELSAQFNVSLDVIQWITTGYLLMVTITMGTTAYLLRQYQARWLHLFAVSFFIIGDLMCALTGNFPILLTGRLIQAIATGLATPIMFHLIFTEIPRERIGMMTGMAAMVISFAPALGPTYGGVVSEMLSWRMIFWILLPIVLISLVCGQLFIRNKPLGNDKAFSYGSLITLAIALISIISAVSSIGKQGFGKQFWLLLLVAIIFFSAFIYINNHGKSELFDLRVFKVVPLRLSTVTYFNLQFINIGISLVIPIYVQYVLHSSAIVAGLILFPGSLIGAFISPFAGTLADRYGFATPVISGGILLVIGTSCFGIFQRHLTPLLIMLFFVVLRIGFNFAFSNTISNASMLVQPQNAPDVNSIFNMVQQFAGSLGTSLLASTIALFQMGNSGSLMGRTYAGGQFDFILLGVLAIITLLTMVTNYRMQQKKESISQ</sequence>
<dbReference type="PANTHER" id="PTHR42718">
    <property type="entry name" value="MAJOR FACILITATOR SUPERFAMILY MULTIDRUG TRANSPORTER MFSC"/>
    <property type="match status" value="1"/>
</dbReference>
<reference evidence="8" key="2">
    <citation type="submission" date="2011-05" db="EMBL/GenBank/DDBJ databases">
        <authorList>
            <person name="Davey R."/>
        </authorList>
    </citation>
    <scope>NUCLEOTIDE SEQUENCE</scope>
    <source>
        <strain evidence="8">ATCC 53608</strain>
    </source>
</reference>
<dbReference type="GO" id="GO:0022857">
    <property type="term" value="F:transmembrane transporter activity"/>
    <property type="evidence" value="ECO:0007669"/>
    <property type="project" value="InterPro"/>
</dbReference>
<reference evidence="8" key="1">
    <citation type="journal article" date="2011" name="J. Bacteriol.">
        <title>Genome sequence of the vertebrate gut symbiont Lactobacillus reuteri ATCC 53608.</title>
        <authorList>
            <person name="Heavens D."/>
            <person name="Tailford L.E."/>
            <person name="Crossman L."/>
            <person name="Jeffers F."/>
            <person name="Mackenzie D.A."/>
            <person name="Caccamo M."/>
            <person name="Juge N."/>
        </authorList>
    </citation>
    <scope>NUCLEOTIDE SEQUENCE [LARGE SCALE GENOMIC DNA]</scope>
    <source>
        <strain evidence="8">ATCC 53608</strain>
    </source>
</reference>
<dbReference type="PROSITE" id="PS50850">
    <property type="entry name" value="MFS"/>
    <property type="match status" value="1"/>
</dbReference>
<feature type="transmembrane region" description="Helical" evidence="6">
    <location>
        <begin position="268"/>
        <end position="291"/>
    </location>
</feature>
<dbReference type="HOGENOM" id="CLU_000960_28_0_9"/>
<dbReference type="InterPro" id="IPR011701">
    <property type="entry name" value="MFS"/>
</dbReference>
<feature type="transmembrane region" description="Helical" evidence="6">
    <location>
        <begin position="197"/>
        <end position="216"/>
    </location>
</feature>
<keyword evidence="5 6" id="KW-0472">Membrane</keyword>
<evidence type="ECO:0000256" key="3">
    <source>
        <dbReference type="ARBA" id="ARBA00022692"/>
    </source>
</evidence>
<feature type="transmembrane region" description="Helical" evidence="6">
    <location>
        <begin position="9"/>
        <end position="27"/>
    </location>
</feature>
<dbReference type="InterPro" id="IPR020846">
    <property type="entry name" value="MFS_dom"/>
</dbReference>
<feature type="transmembrane region" description="Helical" evidence="6">
    <location>
        <begin position="47"/>
        <end position="70"/>
    </location>
</feature>
<feature type="transmembrane region" description="Helical" evidence="6">
    <location>
        <begin position="228"/>
        <end position="247"/>
    </location>
</feature>
<feature type="transmembrane region" description="Helical" evidence="6">
    <location>
        <begin position="166"/>
        <end position="185"/>
    </location>
</feature>
<keyword evidence="3 6" id="KW-0812">Transmembrane</keyword>
<dbReference type="GO" id="GO:0005886">
    <property type="term" value="C:plasma membrane"/>
    <property type="evidence" value="ECO:0007669"/>
    <property type="project" value="UniProtKB-SubCell"/>
</dbReference>
<accession>A0A0S4NPS8</accession>
<accession>F8KFE5</accession>
<evidence type="ECO:0000256" key="1">
    <source>
        <dbReference type="ARBA" id="ARBA00004651"/>
    </source>
</evidence>
<evidence type="ECO:0000256" key="5">
    <source>
        <dbReference type="ARBA" id="ARBA00023136"/>
    </source>
</evidence>
<dbReference type="Gene3D" id="1.20.1250.20">
    <property type="entry name" value="MFS general substrate transporter like domains"/>
    <property type="match status" value="1"/>
</dbReference>
<feature type="transmembrane region" description="Helical" evidence="6">
    <location>
        <begin position="77"/>
        <end position="101"/>
    </location>
</feature>
<evidence type="ECO:0000256" key="2">
    <source>
        <dbReference type="ARBA" id="ARBA00022448"/>
    </source>
</evidence>
<evidence type="ECO:0000256" key="6">
    <source>
        <dbReference type="SAM" id="Phobius"/>
    </source>
</evidence>
<dbReference type="Pfam" id="PF07690">
    <property type="entry name" value="MFS_1"/>
    <property type="match status" value="1"/>
</dbReference>
<keyword evidence="4 6" id="KW-1133">Transmembrane helix</keyword>
<keyword evidence="2" id="KW-0813">Transport</keyword>
<feature type="transmembrane region" description="Helical" evidence="6">
    <location>
        <begin position="437"/>
        <end position="455"/>
    </location>
</feature>
<feature type="transmembrane region" description="Helical" evidence="6">
    <location>
        <begin position="393"/>
        <end position="417"/>
    </location>
</feature>
<gene>
    <name evidence="8" type="ORF">LRATCC53608_1438</name>
</gene>
<dbReference type="PRINTS" id="PR01036">
    <property type="entry name" value="TCRTETB"/>
</dbReference>
<feature type="transmembrane region" description="Helical" evidence="6">
    <location>
        <begin position="107"/>
        <end position="126"/>
    </location>
</feature>
<feature type="transmembrane region" description="Helical" evidence="6">
    <location>
        <begin position="354"/>
        <end position="372"/>
    </location>
</feature>
<feature type="domain" description="Major facilitator superfamily (MFS) profile" evidence="7">
    <location>
        <begin position="12"/>
        <end position="459"/>
    </location>
</feature>
<dbReference type="SUPFAM" id="SSF103473">
    <property type="entry name" value="MFS general substrate transporter"/>
    <property type="match status" value="1"/>
</dbReference>
<dbReference type="PANTHER" id="PTHR42718:SF9">
    <property type="entry name" value="MAJOR FACILITATOR SUPERFAMILY MULTIDRUG TRANSPORTER MFSC"/>
    <property type="match status" value="1"/>
</dbReference>
<dbReference type="RefSeq" id="WP_003675971.1">
    <property type="nucleotide sequence ID" value="NZ_JBKZCG010000021.1"/>
</dbReference>
<dbReference type="InterPro" id="IPR036259">
    <property type="entry name" value="MFS_trans_sf"/>
</dbReference>
<dbReference type="EMBL" id="FR854368">
    <property type="protein sequence ID" value="CCC04191.1"/>
    <property type="molecule type" value="Genomic_DNA"/>
</dbReference>
<evidence type="ECO:0000313" key="8">
    <source>
        <dbReference type="EMBL" id="CCC04191.1"/>
    </source>
</evidence>
<protein>
    <submittedName>
        <fullName evidence="8">Putative transport protein</fullName>
    </submittedName>
</protein>
<evidence type="ECO:0000259" key="7">
    <source>
        <dbReference type="PROSITE" id="PS50850"/>
    </source>
</evidence>
<name>A0A0S4NPS8_LIMR5</name>
<proteinExistence type="predicted"/>